<dbReference type="EMBL" id="JACVVK020000247">
    <property type="protein sequence ID" value="KAK7482313.1"/>
    <property type="molecule type" value="Genomic_DNA"/>
</dbReference>
<sequence>MFSFVKEQASAWTQGTPRTLILRFHVVSLNNGLQVFHLSLFRLPPCSPGFDTAAVSIVTPQRIFTCQQLTCLARFSARLQRPGLKFVDLGYLQRAIK</sequence>
<accession>A0ABD0K5E7</accession>
<comment type="caution">
    <text evidence="1">The sequence shown here is derived from an EMBL/GenBank/DDBJ whole genome shotgun (WGS) entry which is preliminary data.</text>
</comment>
<protein>
    <submittedName>
        <fullName evidence="1">Uncharacterized protein</fullName>
    </submittedName>
</protein>
<evidence type="ECO:0000313" key="1">
    <source>
        <dbReference type="EMBL" id="KAK7482313.1"/>
    </source>
</evidence>
<keyword evidence="2" id="KW-1185">Reference proteome</keyword>
<evidence type="ECO:0000313" key="2">
    <source>
        <dbReference type="Proteomes" id="UP001519460"/>
    </source>
</evidence>
<dbReference type="AlphaFoldDB" id="A0ABD0K5E7"/>
<name>A0ABD0K5E7_9CAEN</name>
<gene>
    <name evidence="1" type="ORF">BaRGS_00026441</name>
</gene>
<reference evidence="1 2" key="1">
    <citation type="journal article" date="2023" name="Sci. Data">
        <title>Genome assembly of the Korean intertidal mud-creeper Batillaria attramentaria.</title>
        <authorList>
            <person name="Patra A.K."/>
            <person name="Ho P.T."/>
            <person name="Jun S."/>
            <person name="Lee S.J."/>
            <person name="Kim Y."/>
            <person name="Won Y.J."/>
        </authorList>
    </citation>
    <scope>NUCLEOTIDE SEQUENCE [LARGE SCALE GENOMIC DNA]</scope>
    <source>
        <strain evidence="1">Wonlab-2016</strain>
    </source>
</reference>
<organism evidence="1 2">
    <name type="scientific">Batillaria attramentaria</name>
    <dbReference type="NCBI Taxonomy" id="370345"/>
    <lineage>
        <taxon>Eukaryota</taxon>
        <taxon>Metazoa</taxon>
        <taxon>Spiralia</taxon>
        <taxon>Lophotrochozoa</taxon>
        <taxon>Mollusca</taxon>
        <taxon>Gastropoda</taxon>
        <taxon>Caenogastropoda</taxon>
        <taxon>Sorbeoconcha</taxon>
        <taxon>Cerithioidea</taxon>
        <taxon>Batillariidae</taxon>
        <taxon>Batillaria</taxon>
    </lineage>
</organism>
<proteinExistence type="predicted"/>
<dbReference type="Proteomes" id="UP001519460">
    <property type="component" value="Unassembled WGS sequence"/>
</dbReference>